<evidence type="ECO:0000313" key="2">
    <source>
        <dbReference type="EMBL" id="CCA22885.1"/>
    </source>
</evidence>
<name>F0WEK3_9STRA</name>
<dbReference type="EMBL" id="FR824120">
    <property type="protein sequence ID" value="CCA19635.1"/>
    <property type="molecule type" value="Genomic_DNA"/>
</dbReference>
<dbReference type="EMBL" id="FR824216">
    <property type="protein sequence ID" value="CCA22885.1"/>
    <property type="molecule type" value="Genomic_DNA"/>
</dbReference>
<sequence length="53" mass="6004">MTMSRFLSCSVDVTTIAICLFPWNDRECIEKAPPSLSAILIRMKAERFVVILS</sequence>
<organism evidence="1">
    <name type="scientific">Albugo laibachii Nc14</name>
    <dbReference type="NCBI Taxonomy" id="890382"/>
    <lineage>
        <taxon>Eukaryota</taxon>
        <taxon>Sar</taxon>
        <taxon>Stramenopiles</taxon>
        <taxon>Oomycota</taxon>
        <taxon>Peronosporomycetes</taxon>
        <taxon>Albuginales</taxon>
        <taxon>Albuginaceae</taxon>
        <taxon>Albugo</taxon>
    </lineage>
</organism>
<proteinExistence type="predicted"/>
<gene>
    <name evidence="1" type="primary">AlNc14C75G5054</name>
    <name evidence="2" type="synonym">AlNc14C171G8018</name>
    <name evidence="1" type="ORF">ALNC14_057780</name>
    <name evidence="2" type="ORF">ALNC14_090280</name>
</gene>
<accession>F0WEK3</accession>
<reference evidence="1" key="1">
    <citation type="journal article" date="2011" name="PLoS Biol.">
        <title>Gene gain and loss during evolution of obligate parasitism in the white rust pathogen of Arabidopsis thaliana.</title>
        <authorList>
            <person name="Kemen E."/>
            <person name="Gardiner A."/>
            <person name="Schultz-Larsen T."/>
            <person name="Kemen A.C."/>
            <person name="Balmuth A.L."/>
            <person name="Robert-Seilaniantz A."/>
            <person name="Bailey K."/>
            <person name="Holub E."/>
            <person name="Studholme D.J."/>
            <person name="Maclean D."/>
            <person name="Jones J.D."/>
        </authorList>
    </citation>
    <scope>NUCLEOTIDE SEQUENCE</scope>
</reference>
<reference evidence="1" key="2">
    <citation type="submission" date="2011-02" db="EMBL/GenBank/DDBJ databases">
        <authorList>
            <person name="MacLean D."/>
        </authorList>
    </citation>
    <scope>NUCLEOTIDE SEQUENCE</scope>
</reference>
<evidence type="ECO:0000313" key="1">
    <source>
        <dbReference type="EMBL" id="CCA19635.1"/>
    </source>
</evidence>
<dbReference type="HOGENOM" id="CLU_3110362_0_0_1"/>
<protein>
    <submittedName>
        <fullName evidence="2">AlNc14C171G8018 protein</fullName>
    </submittedName>
    <submittedName>
        <fullName evidence="1">AlNc14C75G5054 protein</fullName>
    </submittedName>
</protein>
<dbReference type="AlphaFoldDB" id="F0WEK3"/>